<dbReference type="RefSeq" id="WP_148060518.1">
    <property type="nucleotide sequence ID" value="NZ_RKHG01000001.1"/>
</dbReference>
<evidence type="ECO:0000313" key="2">
    <source>
        <dbReference type="EMBL" id="ROR54556.1"/>
    </source>
</evidence>
<protein>
    <submittedName>
        <fullName evidence="2">Uncharacterized protein</fullName>
    </submittedName>
</protein>
<feature type="transmembrane region" description="Helical" evidence="1">
    <location>
        <begin position="535"/>
        <end position="559"/>
    </location>
</feature>
<feature type="transmembrane region" description="Helical" evidence="1">
    <location>
        <begin position="462"/>
        <end position="480"/>
    </location>
</feature>
<evidence type="ECO:0000313" key="3">
    <source>
        <dbReference type="Proteomes" id="UP000275749"/>
    </source>
</evidence>
<reference evidence="2 3" key="1">
    <citation type="submission" date="2018-11" db="EMBL/GenBank/DDBJ databases">
        <title>Sequencing the genomes of 1000 actinobacteria strains.</title>
        <authorList>
            <person name="Klenk H.-P."/>
        </authorList>
    </citation>
    <scope>NUCLEOTIDE SEQUENCE [LARGE SCALE GENOMIC DNA]</scope>
    <source>
        <strain evidence="2 3">DSM 10546</strain>
    </source>
</reference>
<feature type="transmembrane region" description="Helical" evidence="1">
    <location>
        <begin position="112"/>
        <end position="130"/>
    </location>
</feature>
<keyword evidence="1" id="KW-1133">Transmembrane helix</keyword>
<evidence type="ECO:0000256" key="1">
    <source>
        <dbReference type="SAM" id="Phobius"/>
    </source>
</evidence>
<feature type="transmembrane region" description="Helical" evidence="1">
    <location>
        <begin position="169"/>
        <end position="188"/>
    </location>
</feature>
<feature type="transmembrane region" description="Helical" evidence="1">
    <location>
        <begin position="510"/>
        <end position="529"/>
    </location>
</feature>
<feature type="transmembrane region" description="Helical" evidence="1">
    <location>
        <begin position="137"/>
        <end position="157"/>
    </location>
</feature>
<dbReference type="EMBL" id="RKHG01000001">
    <property type="protein sequence ID" value="ROR54556.1"/>
    <property type="molecule type" value="Genomic_DNA"/>
</dbReference>
<proteinExistence type="predicted"/>
<comment type="caution">
    <text evidence="2">The sequence shown here is derived from an EMBL/GenBank/DDBJ whole genome shotgun (WGS) entry which is preliminary data.</text>
</comment>
<organism evidence="2 3">
    <name type="scientific">Luteococcus japonicus</name>
    <dbReference type="NCBI Taxonomy" id="33984"/>
    <lineage>
        <taxon>Bacteria</taxon>
        <taxon>Bacillati</taxon>
        <taxon>Actinomycetota</taxon>
        <taxon>Actinomycetes</taxon>
        <taxon>Propionibacteriales</taxon>
        <taxon>Propionibacteriaceae</taxon>
        <taxon>Luteococcus</taxon>
    </lineage>
</organism>
<feature type="transmembrane region" description="Helical" evidence="1">
    <location>
        <begin position="61"/>
        <end position="81"/>
    </location>
</feature>
<gene>
    <name evidence="2" type="ORF">EDD41_1778</name>
</gene>
<dbReference type="AlphaFoldDB" id="A0A3N1ZUU5"/>
<feature type="transmembrane region" description="Helical" evidence="1">
    <location>
        <begin position="88"/>
        <end position="106"/>
    </location>
</feature>
<feature type="transmembrane region" description="Helical" evidence="1">
    <location>
        <begin position="486"/>
        <end position="503"/>
    </location>
</feature>
<sequence length="638" mass="68919">MSQQAIAERGQHIGPRYALGRARRDSTTTALRVLGLASLALTLTTETVPLTLAFGSAESEAGLGLALLLSSQLLAGVALMLPRHHVVIPWILLALLGGGIAEMMSHTENFRAAEYLLPGYWLLPLISVAMRSKKRQVYGSFALIGAAAMMVVQQVYVGVHNWVGVADHVWILQPTMLVLLFGDAVISIDRARGEAVERSLTAQQEQEEQQGLDQGRREADRILNEHVLRALALVGGPGSTRRIIEELRGAWATVEVADSRRRTTRLERQLRLDRRLRDAGVVVEGETAPIPMALARAFCDAVAAAVAPRDTVAGGPAIRAVVSEVEDLRRVQLTLPRSPGHRGADRGFDLGEVQQRMSEVGGQAEATPAAGGGHVIDLRWPRQVPGAPAAAWNAAPDRLVRRKLTRTAWPTLITGLLMTLMANTETIRPAVGLTAGLLAFLVGGVTAALLRRHRIGRAGMAGVSLLALSVWALNLWLVPAPPEIDYPFWLGWSASALIHLVVLSETISVGLFLAVFWTVIQIGGIALRYGSWTEVWWHSFLVITGGGDVIITLLVLWVARTAAAQEAEAKAIATSLRAATTRLQMTSDVQRHWSRVVTQEALPLLDGIAAGELDPDDPQVQARARAVERVLRAERASA</sequence>
<feature type="transmembrane region" description="Helical" evidence="1">
    <location>
        <begin position="33"/>
        <end position="55"/>
    </location>
</feature>
<keyword evidence="1" id="KW-0812">Transmembrane</keyword>
<dbReference type="Proteomes" id="UP000275749">
    <property type="component" value="Unassembled WGS sequence"/>
</dbReference>
<feature type="transmembrane region" description="Helical" evidence="1">
    <location>
        <begin position="407"/>
        <end position="424"/>
    </location>
</feature>
<accession>A0A3N1ZUU5</accession>
<name>A0A3N1ZUU5_9ACTN</name>
<feature type="transmembrane region" description="Helical" evidence="1">
    <location>
        <begin position="430"/>
        <end position="450"/>
    </location>
</feature>
<keyword evidence="1" id="KW-0472">Membrane</keyword>